<feature type="transmembrane region" description="Helical" evidence="1">
    <location>
        <begin position="137"/>
        <end position="159"/>
    </location>
</feature>
<comment type="caution">
    <text evidence="2">The sequence shown here is derived from an EMBL/GenBank/DDBJ whole genome shotgun (WGS) entry which is preliminary data.</text>
</comment>
<sequence>MLSFPLFTLADRKPFIHQCSRPLLCMTTSPFSIPSGAIKKNLKRIVDHWVIVGLMLSGVGTLFGFAILSTYLSAIGLPGLFPSALDTKTALVPWMLLVALLLIAYVFVLTMNSMIFVSGATMFNKQPYAQIKMVRMLAIPLLVGITVQMGTIVLEIHPLLTILASASAETLVFIILMRLEGFSVAIHVTGFMAQPERGMTWHARYGALIPLFIVVFSTVLSAVFPVQLALSTYTTPDDIESILKLSGLAILVSCLAIAPAIVFFAFGDNLFAKIRNTSAVLMILTIVMLTMAPQTFPAMVYRTAYLMGLRETTITSYLITDTYSVDRFDSDWGNVTVDKDRPVVQGFSLLSLGDLLILCPARLVTTELAQWPSRSAACLVTDTKTAKRVPEKQAKKRWDNIQIYRV</sequence>
<feature type="transmembrane region" description="Helical" evidence="1">
    <location>
        <begin position="94"/>
        <end position="117"/>
    </location>
</feature>
<feature type="transmembrane region" description="Helical" evidence="1">
    <location>
        <begin position="279"/>
        <end position="301"/>
    </location>
</feature>
<accession>A0A3M3UGJ7</accession>
<feature type="transmembrane region" description="Helical" evidence="1">
    <location>
        <begin position="49"/>
        <end position="74"/>
    </location>
</feature>
<name>A0A3M3UGJ7_PSESJ</name>
<keyword evidence="1" id="KW-0472">Membrane</keyword>
<organism evidence="2 3">
    <name type="scientific">Pseudomonas syringae pv. pisi</name>
    <dbReference type="NCBI Taxonomy" id="59510"/>
    <lineage>
        <taxon>Bacteria</taxon>
        <taxon>Pseudomonadati</taxon>
        <taxon>Pseudomonadota</taxon>
        <taxon>Gammaproteobacteria</taxon>
        <taxon>Pseudomonadales</taxon>
        <taxon>Pseudomonadaceae</taxon>
        <taxon>Pseudomonas</taxon>
        <taxon>Pseudomonas syringae</taxon>
    </lineage>
</organism>
<keyword evidence="1" id="KW-1133">Transmembrane helix</keyword>
<dbReference type="AlphaFoldDB" id="A0A3M3UGJ7"/>
<feature type="transmembrane region" description="Helical" evidence="1">
    <location>
        <begin position="242"/>
        <end position="267"/>
    </location>
</feature>
<feature type="transmembrane region" description="Helical" evidence="1">
    <location>
        <begin position="205"/>
        <end position="230"/>
    </location>
</feature>
<gene>
    <name evidence="2" type="ORF">ALQ44_101010</name>
</gene>
<dbReference type="EMBL" id="RBPQ01000040">
    <property type="protein sequence ID" value="RMO32355.1"/>
    <property type="molecule type" value="Genomic_DNA"/>
</dbReference>
<keyword evidence="1" id="KW-0812">Transmembrane</keyword>
<proteinExistence type="predicted"/>
<evidence type="ECO:0000313" key="3">
    <source>
        <dbReference type="Proteomes" id="UP000276886"/>
    </source>
</evidence>
<feature type="transmembrane region" description="Helical" evidence="1">
    <location>
        <begin position="171"/>
        <end position="193"/>
    </location>
</feature>
<dbReference type="Proteomes" id="UP000276886">
    <property type="component" value="Unassembled WGS sequence"/>
</dbReference>
<protein>
    <submittedName>
        <fullName evidence="2">Uncharacterized protein</fullName>
    </submittedName>
</protein>
<evidence type="ECO:0000313" key="2">
    <source>
        <dbReference type="EMBL" id="RMO32355.1"/>
    </source>
</evidence>
<evidence type="ECO:0000256" key="1">
    <source>
        <dbReference type="SAM" id="Phobius"/>
    </source>
</evidence>
<reference evidence="2 3" key="1">
    <citation type="submission" date="2018-08" db="EMBL/GenBank/DDBJ databases">
        <title>Recombination of ecologically and evolutionarily significant loci maintains genetic cohesion in the Pseudomonas syringae species complex.</title>
        <authorList>
            <person name="Dillon M."/>
            <person name="Thakur S."/>
            <person name="Almeida R.N.D."/>
            <person name="Weir B.S."/>
            <person name="Guttman D.S."/>
        </authorList>
    </citation>
    <scope>NUCLEOTIDE SEQUENCE [LARGE SCALE GENOMIC DNA]</scope>
    <source>
        <strain evidence="2 3">ICMP 2788</strain>
    </source>
</reference>